<protein>
    <submittedName>
        <fullName evidence="2">Uncharacterized protein</fullName>
    </submittedName>
</protein>
<feature type="non-terminal residue" evidence="2">
    <location>
        <position position="1"/>
    </location>
</feature>
<evidence type="ECO:0000256" key="1">
    <source>
        <dbReference type="SAM" id="Phobius"/>
    </source>
</evidence>
<sequence>VILGEKPFFCDSPLVFTSIKHSVFLFIFFEPLFILVASLNESTLSMVSKRFKHLLTLFVCRWPINRFLIFSKPGK</sequence>
<dbReference type="AlphaFoldDB" id="A0A381ND49"/>
<evidence type="ECO:0000313" key="2">
    <source>
        <dbReference type="EMBL" id="SUZ52492.1"/>
    </source>
</evidence>
<reference evidence="2" key="1">
    <citation type="submission" date="2018-05" db="EMBL/GenBank/DDBJ databases">
        <authorList>
            <person name="Lanie J.A."/>
            <person name="Ng W.-L."/>
            <person name="Kazmierczak K.M."/>
            <person name="Andrzejewski T.M."/>
            <person name="Davidsen T.M."/>
            <person name="Wayne K.J."/>
            <person name="Tettelin H."/>
            <person name="Glass J.I."/>
            <person name="Rusch D."/>
            <person name="Podicherti R."/>
            <person name="Tsui H.-C.T."/>
            <person name="Winkler M.E."/>
        </authorList>
    </citation>
    <scope>NUCLEOTIDE SEQUENCE</scope>
</reference>
<accession>A0A381ND49</accession>
<keyword evidence="1" id="KW-0472">Membrane</keyword>
<proteinExistence type="predicted"/>
<organism evidence="2">
    <name type="scientific">marine metagenome</name>
    <dbReference type="NCBI Taxonomy" id="408172"/>
    <lineage>
        <taxon>unclassified sequences</taxon>
        <taxon>metagenomes</taxon>
        <taxon>ecological metagenomes</taxon>
    </lineage>
</organism>
<gene>
    <name evidence="2" type="ORF">METZ01_LOCUS5346</name>
</gene>
<name>A0A381ND49_9ZZZZ</name>
<keyword evidence="1" id="KW-1133">Transmembrane helix</keyword>
<feature type="transmembrane region" description="Helical" evidence="1">
    <location>
        <begin position="22"/>
        <end position="40"/>
    </location>
</feature>
<dbReference type="EMBL" id="UINC01000277">
    <property type="protein sequence ID" value="SUZ52492.1"/>
    <property type="molecule type" value="Genomic_DNA"/>
</dbReference>
<keyword evidence="1" id="KW-0812">Transmembrane</keyword>